<organism evidence="3 4">
    <name type="scientific">Sorghum bicolor</name>
    <name type="common">Sorghum</name>
    <name type="synonym">Sorghum vulgare</name>
    <dbReference type="NCBI Taxonomy" id="4558"/>
    <lineage>
        <taxon>Eukaryota</taxon>
        <taxon>Viridiplantae</taxon>
        <taxon>Streptophyta</taxon>
        <taxon>Embryophyta</taxon>
        <taxon>Tracheophyta</taxon>
        <taxon>Spermatophyta</taxon>
        <taxon>Magnoliopsida</taxon>
        <taxon>Liliopsida</taxon>
        <taxon>Poales</taxon>
        <taxon>Poaceae</taxon>
        <taxon>PACMAD clade</taxon>
        <taxon>Panicoideae</taxon>
        <taxon>Andropogonodae</taxon>
        <taxon>Andropogoneae</taxon>
        <taxon>Sorghinae</taxon>
        <taxon>Sorghum</taxon>
    </lineage>
</organism>
<sequence length="64" mass="6895">MAFATNQHITPASSASHASTNVLSGSSPWWLVIVMISSFLSAVARWRQKKSATMAAHRHGKISS</sequence>
<keyword evidence="2" id="KW-1133">Transmembrane helix</keyword>
<evidence type="ECO:0000313" key="3">
    <source>
        <dbReference type="EMBL" id="KAG0535241.1"/>
    </source>
</evidence>
<protein>
    <submittedName>
        <fullName evidence="3">Uncharacterized protein</fullName>
    </submittedName>
</protein>
<dbReference type="Proteomes" id="UP000807115">
    <property type="component" value="Chromosome 4"/>
</dbReference>
<proteinExistence type="predicted"/>
<evidence type="ECO:0000256" key="2">
    <source>
        <dbReference type="SAM" id="Phobius"/>
    </source>
</evidence>
<evidence type="ECO:0000313" key="4">
    <source>
        <dbReference type="Proteomes" id="UP000807115"/>
    </source>
</evidence>
<feature type="region of interest" description="Disordered" evidence="1">
    <location>
        <begin position="1"/>
        <end position="21"/>
    </location>
</feature>
<dbReference type="AlphaFoldDB" id="A0A921UMX3"/>
<comment type="caution">
    <text evidence="3">The sequence shown here is derived from an EMBL/GenBank/DDBJ whole genome shotgun (WGS) entry which is preliminary data.</text>
</comment>
<gene>
    <name evidence="3" type="ORF">BDA96_04G349300</name>
</gene>
<reference evidence="3" key="2">
    <citation type="submission" date="2020-10" db="EMBL/GenBank/DDBJ databases">
        <authorList>
            <person name="Cooper E.A."/>
            <person name="Brenton Z.W."/>
            <person name="Flinn B.S."/>
            <person name="Jenkins J."/>
            <person name="Shu S."/>
            <person name="Flowers D."/>
            <person name="Luo F."/>
            <person name="Wang Y."/>
            <person name="Xia P."/>
            <person name="Barry K."/>
            <person name="Daum C."/>
            <person name="Lipzen A."/>
            <person name="Yoshinaga Y."/>
            <person name="Schmutz J."/>
            <person name="Saski C."/>
            <person name="Vermerris W."/>
            <person name="Kresovich S."/>
        </authorList>
    </citation>
    <scope>NUCLEOTIDE SEQUENCE</scope>
</reference>
<accession>A0A921UMX3</accession>
<keyword evidence="2" id="KW-0812">Transmembrane</keyword>
<evidence type="ECO:0000256" key="1">
    <source>
        <dbReference type="SAM" id="MobiDB-lite"/>
    </source>
</evidence>
<reference evidence="3" key="1">
    <citation type="journal article" date="2019" name="BMC Genomics">
        <title>A new reference genome for Sorghum bicolor reveals high levels of sequence similarity between sweet and grain genotypes: implications for the genetics of sugar metabolism.</title>
        <authorList>
            <person name="Cooper E.A."/>
            <person name="Brenton Z.W."/>
            <person name="Flinn B.S."/>
            <person name="Jenkins J."/>
            <person name="Shu S."/>
            <person name="Flowers D."/>
            <person name="Luo F."/>
            <person name="Wang Y."/>
            <person name="Xia P."/>
            <person name="Barry K."/>
            <person name="Daum C."/>
            <person name="Lipzen A."/>
            <person name="Yoshinaga Y."/>
            <person name="Schmutz J."/>
            <person name="Saski C."/>
            <person name="Vermerris W."/>
            <person name="Kresovich S."/>
        </authorList>
    </citation>
    <scope>NUCLEOTIDE SEQUENCE</scope>
</reference>
<keyword evidence="2" id="KW-0472">Membrane</keyword>
<feature type="transmembrane region" description="Helical" evidence="2">
    <location>
        <begin position="29"/>
        <end position="46"/>
    </location>
</feature>
<dbReference type="EMBL" id="CM027683">
    <property type="protein sequence ID" value="KAG0535241.1"/>
    <property type="molecule type" value="Genomic_DNA"/>
</dbReference>
<name>A0A921UMX3_SORBI</name>